<dbReference type="InParanoid" id="E2C0L7"/>
<dbReference type="SUPFAM" id="SSF144232">
    <property type="entry name" value="HIT/MYND zinc finger-like"/>
    <property type="match status" value="1"/>
</dbReference>
<dbReference type="AlphaFoldDB" id="E2C0L7"/>
<proteinExistence type="predicted"/>
<dbReference type="Pfam" id="PF01753">
    <property type="entry name" value="zf-MYND"/>
    <property type="match status" value="1"/>
</dbReference>
<reference evidence="5 6" key="1">
    <citation type="journal article" date="2010" name="Science">
        <title>Genomic comparison of the ants Camponotus floridanus and Harpegnathos saltator.</title>
        <authorList>
            <person name="Bonasio R."/>
            <person name="Zhang G."/>
            <person name="Ye C."/>
            <person name="Mutti N.S."/>
            <person name="Fang X."/>
            <person name="Qin N."/>
            <person name="Donahue G."/>
            <person name="Yang P."/>
            <person name="Li Q."/>
            <person name="Li C."/>
            <person name="Zhang P."/>
            <person name="Huang Z."/>
            <person name="Berger S.L."/>
            <person name="Reinberg D."/>
            <person name="Wang J."/>
            <person name="Liebig J."/>
        </authorList>
    </citation>
    <scope>NUCLEOTIDE SEQUENCE [LARGE SCALE GENOMIC DNA]</scope>
    <source>
        <strain evidence="5 6">R22 G/1</strain>
    </source>
</reference>
<dbReference type="OrthoDB" id="5282002at2759"/>
<keyword evidence="2" id="KW-0863">Zinc-finger</keyword>
<dbReference type="PROSITE" id="PS01360">
    <property type="entry name" value="ZF_MYND_1"/>
    <property type="match status" value="1"/>
</dbReference>
<evidence type="ECO:0000313" key="6">
    <source>
        <dbReference type="Proteomes" id="UP000008237"/>
    </source>
</evidence>
<keyword evidence="6" id="KW-1185">Reference proteome</keyword>
<dbReference type="InterPro" id="IPR002893">
    <property type="entry name" value="Znf_MYND"/>
</dbReference>
<evidence type="ECO:0000256" key="1">
    <source>
        <dbReference type="ARBA" id="ARBA00022723"/>
    </source>
</evidence>
<dbReference type="Gene3D" id="6.10.140.2220">
    <property type="match status" value="1"/>
</dbReference>
<dbReference type="PANTHER" id="PTHR28069:SF2">
    <property type="entry name" value="GH20023P"/>
    <property type="match status" value="1"/>
</dbReference>
<name>E2C0L7_HARSA</name>
<sequence length="428" mass="50226">MQSLFWHGPNLNPIDDEDPTTGVIKYEGEYLPKYYNQFFNPNICHVCKSVIDHGKLLQCEECHIISYCDENHKNIHHTQHNSICKLIKELVVKLVNEKKISKSYAFLGDWIRDKKMFKTEIKRKISRKLMPYENQMFMSIKSCLICHGRVGLSACENCYSVNYCTRHSLAFKDTHDKFICKKFTLSLNVNIAALTDRPTELIRDFIAFLDKKPRLLDTFRLIMTFLWSSRTQLNWSIADYVLSDYLSGPLTIYYGITRTDSPHIIDKQSNFNIHIICTNSINNNSLAAWEVLLHLFHDVDTLVITIIGQGIIPNEYKYEICELCKRFQLSLNLKPTWFQTVKAIETQYCPLFLTSPNLFKGQDTIRKIRIILNKNINPDLELKNEFHSHAPSKDYETDYINYSNKYLIIYKDLSKVNNICKRYPGYYK</sequence>
<evidence type="ECO:0000256" key="3">
    <source>
        <dbReference type="ARBA" id="ARBA00022833"/>
    </source>
</evidence>
<dbReference type="GO" id="GO:0008270">
    <property type="term" value="F:zinc ion binding"/>
    <property type="evidence" value="ECO:0007669"/>
    <property type="project" value="UniProtKB-KW"/>
</dbReference>
<dbReference type="PANTHER" id="PTHR28069">
    <property type="entry name" value="GH20023P"/>
    <property type="match status" value="1"/>
</dbReference>
<dbReference type="EMBL" id="GL451800">
    <property type="protein sequence ID" value="EFN78534.1"/>
    <property type="molecule type" value="Genomic_DNA"/>
</dbReference>
<gene>
    <name evidence="5" type="ORF">EAI_02354</name>
</gene>
<protein>
    <recommendedName>
        <fullName evidence="4">MYND-type domain-containing protein</fullName>
    </recommendedName>
</protein>
<feature type="domain" description="MYND-type" evidence="4">
    <location>
        <begin position="44"/>
        <end position="84"/>
    </location>
</feature>
<organism evidence="6">
    <name type="scientific">Harpegnathos saltator</name>
    <name type="common">Jerdon's jumping ant</name>
    <dbReference type="NCBI Taxonomy" id="610380"/>
    <lineage>
        <taxon>Eukaryota</taxon>
        <taxon>Metazoa</taxon>
        <taxon>Ecdysozoa</taxon>
        <taxon>Arthropoda</taxon>
        <taxon>Hexapoda</taxon>
        <taxon>Insecta</taxon>
        <taxon>Pterygota</taxon>
        <taxon>Neoptera</taxon>
        <taxon>Endopterygota</taxon>
        <taxon>Hymenoptera</taxon>
        <taxon>Apocrita</taxon>
        <taxon>Aculeata</taxon>
        <taxon>Formicoidea</taxon>
        <taxon>Formicidae</taxon>
        <taxon>Ponerinae</taxon>
        <taxon>Ponerini</taxon>
        <taxon>Harpegnathos</taxon>
    </lineage>
</organism>
<dbReference type="Proteomes" id="UP000008237">
    <property type="component" value="Unassembled WGS sequence"/>
</dbReference>
<evidence type="ECO:0000313" key="5">
    <source>
        <dbReference type="EMBL" id="EFN78534.1"/>
    </source>
</evidence>
<keyword evidence="1" id="KW-0479">Metal-binding</keyword>
<dbReference type="Pfam" id="PF20179">
    <property type="entry name" value="MSS51_C"/>
    <property type="match status" value="2"/>
</dbReference>
<accession>E2C0L7</accession>
<keyword evidence="3" id="KW-0862">Zinc</keyword>
<dbReference type="InterPro" id="IPR046824">
    <property type="entry name" value="Mss51-like_C"/>
</dbReference>
<evidence type="ECO:0000259" key="4">
    <source>
        <dbReference type="PROSITE" id="PS01360"/>
    </source>
</evidence>
<evidence type="ECO:0000256" key="2">
    <source>
        <dbReference type="ARBA" id="ARBA00022771"/>
    </source>
</evidence>